<feature type="compositionally biased region" description="Basic and acidic residues" evidence="1">
    <location>
        <begin position="70"/>
        <end position="85"/>
    </location>
</feature>
<feature type="region of interest" description="Disordered" evidence="1">
    <location>
        <begin position="44"/>
        <end position="94"/>
    </location>
</feature>
<proteinExistence type="predicted"/>
<keyword evidence="2" id="KW-1133">Transmembrane helix</keyword>
<dbReference type="Pfam" id="PF01391">
    <property type="entry name" value="Collagen"/>
    <property type="match status" value="1"/>
</dbReference>
<name>A0ABU7AZB1_9TELE</name>
<evidence type="ECO:0000256" key="2">
    <source>
        <dbReference type="SAM" id="Phobius"/>
    </source>
</evidence>
<comment type="caution">
    <text evidence="3">The sequence shown here is derived from an EMBL/GenBank/DDBJ whole genome shotgun (WGS) entry which is preliminary data.</text>
</comment>
<dbReference type="InterPro" id="IPR008160">
    <property type="entry name" value="Collagen"/>
</dbReference>
<evidence type="ECO:0000256" key="1">
    <source>
        <dbReference type="SAM" id="MobiDB-lite"/>
    </source>
</evidence>
<protein>
    <submittedName>
        <fullName evidence="3">Uncharacterized protein</fullName>
    </submittedName>
</protein>
<gene>
    <name evidence="3" type="ORF">ATANTOWER_008827</name>
</gene>
<evidence type="ECO:0000313" key="4">
    <source>
        <dbReference type="Proteomes" id="UP001345963"/>
    </source>
</evidence>
<dbReference type="EMBL" id="JAHUTI010031569">
    <property type="protein sequence ID" value="MED6242715.1"/>
    <property type="molecule type" value="Genomic_DNA"/>
</dbReference>
<dbReference type="Proteomes" id="UP001345963">
    <property type="component" value="Unassembled WGS sequence"/>
</dbReference>
<keyword evidence="2" id="KW-0472">Membrane</keyword>
<evidence type="ECO:0000313" key="3">
    <source>
        <dbReference type="EMBL" id="MED6242715.1"/>
    </source>
</evidence>
<feature type="transmembrane region" description="Helical" evidence="2">
    <location>
        <begin position="12"/>
        <end position="29"/>
    </location>
</feature>
<reference evidence="3 4" key="1">
    <citation type="submission" date="2021-07" db="EMBL/GenBank/DDBJ databases">
        <authorList>
            <person name="Palmer J.M."/>
        </authorList>
    </citation>
    <scope>NUCLEOTIDE SEQUENCE [LARGE SCALE GENOMIC DNA]</scope>
    <source>
        <strain evidence="3 4">AT_MEX2019</strain>
        <tissue evidence="3">Muscle</tissue>
    </source>
</reference>
<organism evidence="3 4">
    <name type="scientific">Ataeniobius toweri</name>
    <dbReference type="NCBI Taxonomy" id="208326"/>
    <lineage>
        <taxon>Eukaryota</taxon>
        <taxon>Metazoa</taxon>
        <taxon>Chordata</taxon>
        <taxon>Craniata</taxon>
        <taxon>Vertebrata</taxon>
        <taxon>Euteleostomi</taxon>
        <taxon>Actinopterygii</taxon>
        <taxon>Neopterygii</taxon>
        <taxon>Teleostei</taxon>
        <taxon>Neoteleostei</taxon>
        <taxon>Acanthomorphata</taxon>
        <taxon>Ovalentaria</taxon>
        <taxon>Atherinomorphae</taxon>
        <taxon>Cyprinodontiformes</taxon>
        <taxon>Goodeidae</taxon>
        <taxon>Ataeniobius</taxon>
    </lineage>
</organism>
<accession>A0ABU7AZB1</accession>
<keyword evidence="2" id="KW-0812">Transmembrane</keyword>
<sequence>MHRCRVRDLNMWALMGAIYLFHCVTGQLLEAKLKGAPRLVCSVPGSTGLPGKPGPSGPPGADGNIGISGRDGRDGRKGEKGEKGDTGTVYERMN</sequence>
<keyword evidence="4" id="KW-1185">Reference proteome</keyword>